<gene>
    <name evidence="7" type="ORF">SHERM_14924</name>
</gene>
<comment type="caution">
    <text evidence="7">The sequence shown here is derived from an EMBL/GenBank/DDBJ whole genome shotgun (WGS) entry which is preliminary data.</text>
</comment>
<organism evidence="7 8">
    <name type="scientific">Striga hermonthica</name>
    <name type="common">Purple witchweed</name>
    <name type="synonym">Buchnera hermonthica</name>
    <dbReference type="NCBI Taxonomy" id="68872"/>
    <lineage>
        <taxon>Eukaryota</taxon>
        <taxon>Viridiplantae</taxon>
        <taxon>Streptophyta</taxon>
        <taxon>Embryophyta</taxon>
        <taxon>Tracheophyta</taxon>
        <taxon>Spermatophyta</taxon>
        <taxon>Magnoliopsida</taxon>
        <taxon>eudicotyledons</taxon>
        <taxon>Gunneridae</taxon>
        <taxon>Pentapetalae</taxon>
        <taxon>asterids</taxon>
        <taxon>lamiids</taxon>
        <taxon>Lamiales</taxon>
        <taxon>Orobanchaceae</taxon>
        <taxon>Buchnereae</taxon>
        <taxon>Striga</taxon>
    </lineage>
</organism>
<dbReference type="Pfam" id="PF04547">
    <property type="entry name" value="Anoctamin"/>
    <property type="match status" value="1"/>
</dbReference>
<evidence type="ECO:0000256" key="1">
    <source>
        <dbReference type="ARBA" id="ARBA00004141"/>
    </source>
</evidence>
<name>A0A9N7MSD3_STRHE</name>
<feature type="transmembrane region" description="Helical" evidence="5">
    <location>
        <begin position="396"/>
        <end position="417"/>
    </location>
</feature>
<feature type="transmembrane region" description="Helical" evidence="5">
    <location>
        <begin position="592"/>
        <end position="610"/>
    </location>
</feature>
<dbReference type="PANTHER" id="PTHR12308">
    <property type="entry name" value="ANOCTAMIN"/>
    <property type="match status" value="1"/>
</dbReference>
<feature type="transmembrane region" description="Helical" evidence="5">
    <location>
        <begin position="196"/>
        <end position="215"/>
    </location>
</feature>
<evidence type="ECO:0000256" key="3">
    <source>
        <dbReference type="ARBA" id="ARBA00022989"/>
    </source>
</evidence>
<accession>A0A9N7MSD3</accession>
<dbReference type="InterPro" id="IPR049452">
    <property type="entry name" value="Anoctamin_TM"/>
</dbReference>
<feature type="transmembrane region" description="Helical" evidence="5">
    <location>
        <begin position="325"/>
        <end position="346"/>
    </location>
</feature>
<comment type="subcellular location">
    <subcellularLocation>
        <location evidence="1">Membrane</location>
        <topology evidence="1">Multi-pass membrane protein</topology>
    </subcellularLocation>
</comment>
<sequence>MSEHDGEEDVFEVAIAVCKRGENKVGASDDNGDFFQVLVDELKKKGLIVERVVGLQNEFIKLAATQEILGKAAAELKFRKRTFIGMDFPFDWDDVEAFMRLPDGSLFSWCERFHCYNHLIYGIVNTEKSAIVLKYDGKEIEWMQGESLLKKLESIAIAKEVFPLHDENKRKQLLRSWAFNWLDFTSQPIDDICSYYGLKIATYFAFLGMYTKWMLFPATLGLTVQWVDFGSLQFVVLPFFFICLISWAVMFFQFWKRKSSAISARLQLYVSGGAESEYKAPQTEPSSCQSPTELLKKQSTDRMKEKATFQREEWFRWLMRVRNDALIIMSIVCLQLPFELAYAHLYEVIGSDILKFCLTAVYLIAIQYFTRMGGKIAVKLIKYENNENVEYRANSLVYKVFGLYFMQTYIGIFYHALLHRNIATLRQVLVQRLLISEVIENILENSIPYLSYSFRKFKARNKLKREGGSSITKPSPISRVEKEFLKPAYSASVGQEIEDGLFDDFLELVLQFGMIMMFACAFPLAFAFAAVNNIAEIRADALKLLVMMRRPVPRADATIGAWLNIFQFLIVLSICTNSALLVCMYDREGKWSLSPGLAAILIMEHVLLFIKFGFSRIVPEEPAWVRAARRKNATQAEQMCSKQLLRSISGDENWFREIKKNE</sequence>
<dbReference type="EMBL" id="CACSLK010012206">
    <property type="protein sequence ID" value="CAA0814647.1"/>
    <property type="molecule type" value="Genomic_DNA"/>
</dbReference>
<evidence type="ECO:0000256" key="4">
    <source>
        <dbReference type="ARBA" id="ARBA00023136"/>
    </source>
</evidence>
<dbReference type="InterPro" id="IPR007632">
    <property type="entry name" value="Anoctamin"/>
</dbReference>
<keyword evidence="3 5" id="KW-1133">Transmembrane helix</keyword>
<dbReference type="Proteomes" id="UP001153555">
    <property type="component" value="Unassembled WGS sequence"/>
</dbReference>
<feature type="transmembrane region" description="Helical" evidence="5">
    <location>
        <begin position="508"/>
        <end position="534"/>
    </location>
</feature>
<feature type="transmembrane region" description="Helical" evidence="5">
    <location>
        <begin position="555"/>
        <end position="580"/>
    </location>
</feature>
<dbReference type="OrthoDB" id="296386at2759"/>
<evidence type="ECO:0000256" key="5">
    <source>
        <dbReference type="SAM" id="Phobius"/>
    </source>
</evidence>
<keyword evidence="8" id="KW-1185">Reference proteome</keyword>
<feature type="domain" description="Anoctamin transmembrane" evidence="6">
    <location>
        <begin position="192"/>
        <end position="631"/>
    </location>
</feature>
<feature type="transmembrane region" description="Helical" evidence="5">
    <location>
        <begin position="352"/>
        <end position="370"/>
    </location>
</feature>
<dbReference type="AlphaFoldDB" id="A0A9N7MSD3"/>
<evidence type="ECO:0000259" key="6">
    <source>
        <dbReference type="Pfam" id="PF04547"/>
    </source>
</evidence>
<dbReference type="PANTHER" id="PTHR12308:SF73">
    <property type="entry name" value="ANOCTAMIN"/>
    <property type="match status" value="1"/>
</dbReference>
<evidence type="ECO:0000256" key="2">
    <source>
        <dbReference type="ARBA" id="ARBA00022692"/>
    </source>
</evidence>
<proteinExistence type="predicted"/>
<dbReference type="GO" id="GO:0016020">
    <property type="term" value="C:membrane"/>
    <property type="evidence" value="ECO:0007669"/>
    <property type="project" value="UniProtKB-SubCell"/>
</dbReference>
<reference evidence="7" key="1">
    <citation type="submission" date="2019-12" db="EMBL/GenBank/DDBJ databases">
        <authorList>
            <person name="Scholes J."/>
        </authorList>
    </citation>
    <scope>NUCLEOTIDE SEQUENCE</scope>
</reference>
<evidence type="ECO:0000313" key="7">
    <source>
        <dbReference type="EMBL" id="CAA0814647.1"/>
    </source>
</evidence>
<keyword evidence="2 5" id="KW-0812">Transmembrane</keyword>
<dbReference type="GO" id="GO:0005254">
    <property type="term" value="F:chloride channel activity"/>
    <property type="evidence" value="ECO:0007669"/>
    <property type="project" value="TreeGrafter"/>
</dbReference>
<protein>
    <submittedName>
        <fullName evidence="7">Anoctamin-like protein</fullName>
    </submittedName>
</protein>
<keyword evidence="4 5" id="KW-0472">Membrane</keyword>
<evidence type="ECO:0000313" key="8">
    <source>
        <dbReference type="Proteomes" id="UP001153555"/>
    </source>
</evidence>
<feature type="transmembrane region" description="Helical" evidence="5">
    <location>
        <begin position="235"/>
        <end position="255"/>
    </location>
</feature>